<dbReference type="OrthoDB" id="3532303at2"/>
<comment type="cofactor">
    <cofactor evidence="1">
        <name>Mg(2+)</name>
        <dbReference type="ChEBI" id="CHEBI:18420"/>
    </cofactor>
</comment>
<dbReference type="AlphaFoldDB" id="A0A2Z2KNK1"/>
<name>A0A2Z2KNK1_9BACL</name>
<proteinExistence type="predicted"/>
<dbReference type="Gene3D" id="3.90.79.10">
    <property type="entry name" value="Nucleoside Triphosphate Pyrophosphohydrolase"/>
    <property type="match status" value="1"/>
</dbReference>
<dbReference type="PANTHER" id="PTHR43046:SF2">
    <property type="entry name" value="8-OXO-DGTP DIPHOSPHATASE-RELATED"/>
    <property type="match status" value="1"/>
</dbReference>
<keyword evidence="2" id="KW-0378">Hydrolase</keyword>
<dbReference type="CDD" id="cd04690">
    <property type="entry name" value="NUDIX_Hydrolase"/>
    <property type="match status" value="1"/>
</dbReference>
<dbReference type="KEGG" id="pdh:B9T62_13485"/>
<dbReference type="InterPro" id="IPR015797">
    <property type="entry name" value="NUDIX_hydrolase-like_dom_sf"/>
</dbReference>
<dbReference type="PROSITE" id="PS51462">
    <property type="entry name" value="NUDIX"/>
    <property type="match status" value="1"/>
</dbReference>
<dbReference type="GO" id="GO:0016787">
    <property type="term" value="F:hydrolase activity"/>
    <property type="evidence" value="ECO:0007669"/>
    <property type="project" value="UniProtKB-KW"/>
</dbReference>
<evidence type="ECO:0000313" key="5">
    <source>
        <dbReference type="Proteomes" id="UP000249890"/>
    </source>
</evidence>
<dbReference type="SUPFAM" id="SSF55811">
    <property type="entry name" value="Nudix"/>
    <property type="match status" value="1"/>
</dbReference>
<sequence>MTAVIDKVAWICIRDQRVLVARSRGKELYYLPGGKRESGESDTDTLVREVAEELSVRIKRETVSYIGVFTAEANGKADGIQVKMSCYSAEYEGELQAAAEIEEWAWFSYDERDRVSEVSRVILEKLHELELLS</sequence>
<evidence type="ECO:0000256" key="2">
    <source>
        <dbReference type="ARBA" id="ARBA00022801"/>
    </source>
</evidence>
<feature type="domain" description="Nudix hydrolase" evidence="3">
    <location>
        <begin position="1"/>
        <end position="128"/>
    </location>
</feature>
<dbReference type="Proteomes" id="UP000249890">
    <property type="component" value="Chromosome"/>
</dbReference>
<accession>A0A2Z2KNK1</accession>
<dbReference type="PANTHER" id="PTHR43046">
    <property type="entry name" value="GDP-MANNOSE MANNOSYL HYDROLASE"/>
    <property type="match status" value="1"/>
</dbReference>
<dbReference type="EMBL" id="CP021780">
    <property type="protein sequence ID" value="ASA21691.1"/>
    <property type="molecule type" value="Genomic_DNA"/>
</dbReference>
<dbReference type="Pfam" id="PF00293">
    <property type="entry name" value="NUDIX"/>
    <property type="match status" value="1"/>
</dbReference>
<reference evidence="4 5" key="1">
    <citation type="submission" date="2017-06" db="EMBL/GenBank/DDBJ databases">
        <title>Complete genome sequence of Paenibacillus donghaensis KCTC 13049T isolated from East Sea sediment, South Korea.</title>
        <authorList>
            <person name="Jung B.K."/>
            <person name="Hong S.-J."/>
            <person name="Shin J.-H."/>
        </authorList>
    </citation>
    <scope>NUCLEOTIDE SEQUENCE [LARGE SCALE GENOMIC DNA]</scope>
    <source>
        <strain evidence="4 5">KCTC 13049</strain>
    </source>
</reference>
<evidence type="ECO:0000313" key="4">
    <source>
        <dbReference type="EMBL" id="ASA21691.1"/>
    </source>
</evidence>
<evidence type="ECO:0000256" key="1">
    <source>
        <dbReference type="ARBA" id="ARBA00001946"/>
    </source>
</evidence>
<evidence type="ECO:0000259" key="3">
    <source>
        <dbReference type="PROSITE" id="PS51462"/>
    </source>
</evidence>
<keyword evidence="5" id="KW-1185">Reference proteome</keyword>
<dbReference type="InterPro" id="IPR000086">
    <property type="entry name" value="NUDIX_hydrolase_dom"/>
</dbReference>
<protein>
    <submittedName>
        <fullName evidence="4">DNA mismatch repair protein MutT</fullName>
    </submittedName>
</protein>
<organism evidence="4 5">
    <name type="scientific">Paenibacillus donghaensis</name>
    <dbReference type="NCBI Taxonomy" id="414771"/>
    <lineage>
        <taxon>Bacteria</taxon>
        <taxon>Bacillati</taxon>
        <taxon>Bacillota</taxon>
        <taxon>Bacilli</taxon>
        <taxon>Bacillales</taxon>
        <taxon>Paenibacillaceae</taxon>
        <taxon>Paenibacillus</taxon>
    </lineage>
</organism>
<dbReference type="RefSeq" id="WP_087915700.1">
    <property type="nucleotide sequence ID" value="NZ_CP021780.1"/>
</dbReference>
<gene>
    <name evidence="4" type="ORF">B9T62_13485</name>
</gene>